<dbReference type="GO" id="GO:0008804">
    <property type="term" value="F:carbamate kinase activity"/>
    <property type="evidence" value="ECO:0007669"/>
    <property type="project" value="UniProtKB-UniRule"/>
</dbReference>
<sequence>MRYVIALGGNALEDGKAEATAERQLEAIKQAVKGIVDVVEAGHTVVITHGNGPQVGRILMQNELAQAHTPAMPFDLCGAMSQGMIGYHIQQALRGELLRRKLSLPVATVVTQVIVDADDPAFSHPTKPIGAFYDAAEAERLTQERGYTMKEDAGRGFRRVVASPQPKTVVELKSIEALIASGQLVIACGGGGVPVVERDGLLHGVPAVIDKDLASALLAQEIGADQLIILTAVEQVAIRFGQENQENLAKLSVADAKKYASAGEFGEGSMLPKVLAGVHFAQSGEGRSTLITSLEALGQAISGIKGTRIDA</sequence>
<dbReference type="SUPFAM" id="SSF53633">
    <property type="entry name" value="Carbamate kinase-like"/>
    <property type="match status" value="1"/>
</dbReference>
<dbReference type="AlphaFoldDB" id="A0A968GIP8"/>
<protein>
    <recommendedName>
        <fullName evidence="4 5">Carbamate kinase</fullName>
    </recommendedName>
</protein>
<evidence type="ECO:0000256" key="2">
    <source>
        <dbReference type="ARBA" id="ARBA00022679"/>
    </source>
</evidence>
<accession>A0A968GIP8</accession>
<dbReference type="Proteomes" id="UP000778951">
    <property type="component" value="Unassembled WGS sequence"/>
</dbReference>
<dbReference type="GO" id="GO:0019546">
    <property type="term" value="P:L-arginine deiminase pathway"/>
    <property type="evidence" value="ECO:0007669"/>
    <property type="project" value="TreeGrafter"/>
</dbReference>
<dbReference type="InterPro" id="IPR036393">
    <property type="entry name" value="AceGlu_kinase-like_sf"/>
</dbReference>
<dbReference type="PANTHER" id="PTHR30409:SF1">
    <property type="entry name" value="CARBAMATE KINASE-RELATED"/>
    <property type="match status" value="1"/>
</dbReference>
<dbReference type="InterPro" id="IPR001048">
    <property type="entry name" value="Asp/Glu/Uridylate_kinase"/>
</dbReference>
<dbReference type="PRINTS" id="PR01469">
    <property type="entry name" value="CARBMTKINASE"/>
</dbReference>
<keyword evidence="8" id="KW-1185">Reference proteome</keyword>
<dbReference type="RefSeq" id="WP_167695774.1">
    <property type="nucleotide sequence ID" value="NZ_CP118181.1"/>
</dbReference>
<evidence type="ECO:0000259" key="6">
    <source>
        <dbReference type="Pfam" id="PF00696"/>
    </source>
</evidence>
<dbReference type="Pfam" id="PF00696">
    <property type="entry name" value="AA_kinase"/>
    <property type="match status" value="1"/>
</dbReference>
<reference evidence="7" key="1">
    <citation type="submission" date="2020-03" db="EMBL/GenBank/DDBJ databases">
        <title>Spirochaetal bacteria isolated from arthropods constitute a novel genus Entomospira genus novum within the order Spirochaetales.</title>
        <authorList>
            <person name="Grana-Miraglia L."/>
            <person name="Sikutova S."/>
            <person name="Fingerle V."/>
            <person name="Sing A."/>
            <person name="Castillo-Ramirez S."/>
            <person name="Margos G."/>
            <person name="Rudolf I."/>
        </authorList>
    </citation>
    <scope>NUCLEOTIDE SEQUENCE</scope>
    <source>
        <strain evidence="7">BR149</strain>
    </source>
</reference>
<gene>
    <name evidence="7" type="primary">arcC</name>
    <name evidence="7" type="ORF">HCT48_05610</name>
</gene>
<dbReference type="PIRSF" id="PIRSF000723">
    <property type="entry name" value="Carbamate_kin"/>
    <property type="match status" value="1"/>
</dbReference>
<evidence type="ECO:0000256" key="5">
    <source>
        <dbReference type="PIRNR" id="PIRNR000723"/>
    </source>
</evidence>
<dbReference type="NCBIfam" id="NF009007">
    <property type="entry name" value="PRK12352.1"/>
    <property type="match status" value="1"/>
</dbReference>
<evidence type="ECO:0000256" key="1">
    <source>
        <dbReference type="ARBA" id="ARBA00011066"/>
    </source>
</evidence>
<feature type="domain" description="Aspartate/glutamate/uridylate kinase" evidence="6">
    <location>
        <begin position="1"/>
        <end position="287"/>
    </location>
</feature>
<dbReference type="InterPro" id="IPR003964">
    <property type="entry name" value="Carb_kinase"/>
</dbReference>
<dbReference type="FunFam" id="3.40.1160.10:FF:000007">
    <property type="entry name" value="Carbamate kinase"/>
    <property type="match status" value="1"/>
</dbReference>
<dbReference type="PANTHER" id="PTHR30409">
    <property type="entry name" value="CARBAMATE KINASE"/>
    <property type="match status" value="1"/>
</dbReference>
<comment type="similarity">
    <text evidence="1 5">Belongs to the carbamate kinase family.</text>
</comment>
<dbReference type="GO" id="GO:0005829">
    <property type="term" value="C:cytosol"/>
    <property type="evidence" value="ECO:0007669"/>
    <property type="project" value="TreeGrafter"/>
</dbReference>
<evidence type="ECO:0000313" key="8">
    <source>
        <dbReference type="Proteomes" id="UP000778951"/>
    </source>
</evidence>
<evidence type="ECO:0000256" key="4">
    <source>
        <dbReference type="NCBIfam" id="TIGR00746"/>
    </source>
</evidence>
<dbReference type="EMBL" id="JAATLM010000001">
    <property type="protein sequence ID" value="NIZ69689.1"/>
    <property type="molecule type" value="Genomic_DNA"/>
</dbReference>
<dbReference type="Gene3D" id="3.40.1160.10">
    <property type="entry name" value="Acetylglutamate kinase-like"/>
    <property type="match status" value="1"/>
</dbReference>
<dbReference type="NCBIfam" id="TIGR00746">
    <property type="entry name" value="arcC"/>
    <property type="match status" value="1"/>
</dbReference>
<name>A0A968GIP8_9SPIO</name>
<evidence type="ECO:0000256" key="3">
    <source>
        <dbReference type="ARBA" id="ARBA00022777"/>
    </source>
</evidence>
<proteinExistence type="inferred from homology"/>
<comment type="caution">
    <text evidence="7">The sequence shown here is derived from an EMBL/GenBank/DDBJ whole genome shotgun (WGS) entry which is preliminary data.</text>
</comment>
<organism evidence="7 8">
    <name type="scientific">Entomospira culicis</name>
    <dbReference type="NCBI Taxonomy" id="2719989"/>
    <lineage>
        <taxon>Bacteria</taxon>
        <taxon>Pseudomonadati</taxon>
        <taxon>Spirochaetota</taxon>
        <taxon>Spirochaetia</taxon>
        <taxon>Spirochaetales</taxon>
        <taxon>Spirochaetaceae</taxon>
        <taxon>Entomospira</taxon>
    </lineage>
</organism>
<evidence type="ECO:0000313" key="7">
    <source>
        <dbReference type="EMBL" id="NIZ69689.1"/>
    </source>
</evidence>
<dbReference type="CDD" id="cd04235">
    <property type="entry name" value="AAK_CK"/>
    <property type="match status" value="1"/>
</dbReference>
<keyword evidence="2 5" id="KW-0808">Transferase</keyword>
<keyword evidence="3 5" id="KW-0418">Kinase</keyword>